<dbReference type="EC" id="2.3.1.-" evidence="4"/>
<dbReference type="Pfam" id="PF13549">
    <property type="entry name" value="ATP-grasp_5"/>
    <property type="match status" value="1"/>
</dbReference>
<name>A0ABV6P6W5_9MICC</name>
<dbReference type="Pfam" id="PF13380">
    <property type="entry name" value="CoA_binding_2"/>
    <property type="match status" value="1"/>
</dbReference>
<dbReference type="PROSITE" id="PS51186">
    <property type="entry name" value="GNAT"/>
    <property type="match status" value="1"/>
</dbReference>
<dbReference type="InterPro" id="IPR016181">
    <property type="entry name" value="Acyl_CoA_acyltransferase"/>
</dbReference>
<dbReference type="PANTHER" id="PTHR42793:SF1">
    <property type="entry name" value="PEPTIDYL-LYSINE N-ACETYLTRANSFERASE PATZ"/>
    <property type="match status" value="1"/>
</dbReference>
<dbReference type="InterPro" id="IPR011761">
    <property type="entry name" value="ATP-grasp"/>
</dbReference>
<evidence type="ECO:0000259" key="2">
    <source>
        <dbReference type="PROSITE" id="PS50975"/>
    </source>
</evidence>
<dbReference type="SUPFAM" id="SSF51735">
    <property type="entry name" value="NAD(P)-binding Rossmann-fold domains"/>
    <property type="match status" value="1"/>
</dbReference>
<dbReference type="SUPFAM" id="SSF52210">
    <property type="entry name" value="Succinyl-CoA synthetase domains"/>
    <property type="match status" value="2"/>
</dbReference>
<proteinExistence type="predicted"/>
<dbReference type="InterPro" id="IPR013815">
    <property type="entry name" value="ATP_grasp_subdomain_1"/>
</dbReference>
<dbReference type="Gene3D" id="3.30.470.20">
    <property type="entry name" value="ATP-grasp fold, B domain"/>
    <property type="match status" value="1"/>
</dbReference>
<dbReference type="InterPro" id="IPR003781">
    <property type="entry name" value="CoA-bd"/>
</dbReference>
<dbReference type="SUPFAM" id="SSF55729">
    <property type="entry name" value="Acyl-CoA N-acyltransferases (Nat)"/>
    <property type="match status" value="1"/>
</dbReference>
<dbReference type="RefSeq" id="WP_377457258.1">
    <property type="nucleotide sequence ID" value="NZ_JBHLUB010000001.1"/>
</dbReference>
<dbReference type="PROSITE" id="PS50975">
    <property type="entry name" value="ATP_GRASP"/>
    <property type="match status" value="1"/>
</dbReference>
<dbReference type="InterPro" id="IPR000182">
    <property type="entry name" value="GNAT_dom"/>
</dbReference>
<gene>
    <name evidence="4" type="ORF">ACFFFR_00515</name>
</gene>
<dbReference type="SMART" id="SM00881">
    <property type="entry name" value="CoA_binding"/>
    <property type="match status" value="1"/>
</dbReference>
<keyword evidence="4" id="KW-0808">Transferase</keyword>
<organism evidence="4 5">
    <name type="scientific">Micrococcoides hystricis</name>
    <dbReference type="NCBI Taxonomy" id="1572761"/>
    <lineage>
        <taxon>Bacteria</taxon>
        <taxon>Bacillati</taxon>
        <taxon>Actinomycetota</taxon>
        <taxon>Actinomycetes</taxon>
        <taxon>Micrococcales</taxon>
        <taxon>Micrococcaceae</taxon>
        <taxon>Micrococcoides</taxon>
    </lineage>
</organism>
<dbReference type="Gene3D" id="3.40.630.30">
    <property type="match status" value="1"/>
</dbReference>
<dbReference type="Gene3D" id="3.40.50.261">
    <property type="entry name" value="Succinyl-CoA synthetase domains"/>
    <property type="match status" value="2"/>
</dbReference>
<feature type="domain" description="ATP-grasp" evidence="2">
    <location>
        <begin position="683"/>
        <end position="895"/>
    </location>
</feature>
<dbReference type="InterPro" id="IPR036291">
    <property type="entry name" value="NAD(P)-bd_dom_sf"/>
</dbReference>
<keyword evidence="1" id="KW-0067">ATP-binding</keyword>
<evidence type="ECO:0000313" key="4">
    <source>
        <dbReference type="EMBL" id="MFC0580874.1"/>
    </source>
</evidence>
<accession>A0ABV6P6W5</accession>
<dbReference type="GO" id="GO:0016746">
    <property type="term" value="F:acyltransferase activity"/>
    <property type="evidence" value="ECO:0007669"/>
    <property type="project" value="UniProtKB-KW"/>
</dbReference>
<keyword evidence="1" id="KW-0547">Nucleotide-binding</keyword>
<sequence>MVKQNETADYPSHWEADVVLRDGATAHLRPVSPADAEALQRMHQGQSETSIYLRFFTYKASLSDAELERFTHVDYRDRVAFVITIGDDIAGIGRYDRLDDPLEAEVAFMIADAHQGRGLGSILIEHLAAAARERGIRRFSAEVLPENRTMLVVFQESGFDISRRFDDGVVVVEFSIDPTERSRAVMESREHRAEAKSIAEIVNPRSVAVIGASRYWGKVGHRLLESLVENGFNGHVVGINPEAFEVGGTVSFAGVSESKEPIELAVVAVPKDRLPEVVEECGKAGVKGLLIITAGFEYGNGMEVQRSIVRQARRWGMRVVGPASAGIINTDPEISLNASPSPTLPLRGSLGLFTQSAAITIALFASAVRQDIGFSSVLSAGNRADVSGNDMMQYWEDDPNTRAVALYLESFGNPRKFVRIARRLSRTKPVIVTKSDMTGRRIPAGHQVRTTQASPEATRALLAQAGVTQARNHDEMMDVCRLVSTQNVPAGSRVGIISNSPALAQVSADTADQLRLDPTLIIDAVNLDQDLPAARESMRAALADAIASPKVDALLVVPQAGLNQGLDECLEDIANLAATTDKPVLVTISGVLDEDIELNSIAHAGEVQEAGDLQAGVPCYSNPARALKALALLARYRDWLNQDVSEVHRPEDIDQDRAAEIVAAAVAEVPGGELKKLSEKDTAALLASYGVHLLETIPFETPEEAVAAAEELGWPVALKATDSYLRHRLDLGGVRLNIPDEASLRANITQMRALLEAYGSPGLEVQSMVAAGQGCAVRAIEDPLHGPVLSFGVAGDAVDLLNDWAHASPPLTQLDLDQMIRTPKASAKLFGYQQMPPVDAEAVKDVLNRIGLLKDDFPQVVKLKLSPLLAAADSATVLAAEIHVANAEQRTDSARRALSN</sequence>
<dbReference type="Gene3D" id="3.40.50.720">
    <property type="entry name" value="NAD(P)-binding Rossmann-like Domain"/>
    <property type="match status" value="1"/>
</dbReference>
<feature type="domain" description="N-acetyltransferase" evidence="3">
    <location>
        <begin position="26"/>
        <end position="177"/>
    </location>
</feature>
<keyword evidence="5" id="KW-1185">Reference proteome</keyword>
<dbReference type="Proteomes" id="UP001589862">
    <property type="component" value="Unassembled WGS sequence"/>
</dbReference>
<comment type="caution">
    <text evidence="4">The sequence shown here is derived from an EMBL/GenBank/DDBJ whole genome shotgun (WGS) entry which is preliminary data.</text>
</comment>
<dbReference type="InterPro" id="IPR016102">
    <property type="entry name" value="Succinyl-CoA_synth-like"/>
</dbReference>
<dbReference type="CDD" id="cd04301">
    <property type="entry name" value="NAT_SF"/>
    <property type="match status" value="1"/>
</dbReference>
<dbReference type="Pfam" id="PF13607">
    <property type="entry name" value="Succ_CoA_lig"/>
    <property type="match status" value="1"/>
</dbReference>
<dbReference type="SUPFAM" id="SSF56059">
    <property type="entry name" value="Glutathione synthetase ATP-binding domain-like"/>
    <property type="match status" value="1"/>
</dbReference>
<evidence type="ECO:0000256" key="1">
    <source>
        <dbReference type="PROSITE-ProRule" id="PRU00409"/>
    </source>
</evidence>
<dbReference type="PANTHER" id="PTHR42793">
    <property type="entry name" value="COA BINDING DOMAIN CONTAINING PROTEIN"/>
    <property type="match status" value="1"/>
</dbReference>
<dbReference type="InterPro" id="IPR032875">
    <property type="entry name" value="Succ_CoA_lig_flav_dom"/>
</dbReference>
<evidence type="ECO:0000313" key="5">
    <source>
        <dbReference type="Proteomes" id="UP001589862"/>
    </source>
</evidence>
<reference evidence="4 5" key="1">
    <citation type="submission" date="2024-09" db="EMBL/GenBank/DDBJ databases">
        <authorList>
            <person name="Sun Q."/>
            <person name="Mori K."/>
        </authorList>
    </citation>
    <scope>NUCLEOTIDE SEQUENCE [LARGE SCALE GENOMIC DNA]</scope>
    <source>
        <strain evidence="4 5">NCAIM B.02604</strain>
    </source>
</reference>
<dbReference type="Pfam" id="PF00583">
    <property type="entry name" value="Acetyltransf_1"/>
    <property type="match status" value="1"/>
</dbReference>
<keyword evidence="4" id="KW-0012">Acyltransferase</keyword>
<dbReference type="EMBL" id="JBHLUB010000001">
    <property type="protein sequence ID" value="MFC0580874.1"/>
    <property type="molecule type" value="Genomic_DNA"/>
</dbReference>
<evidence type="ECO:0000259" key="3">
    <source>
        <dbReference type="PROSITE" id="PS51186"/>
    </source>
</evidence>
<protein>
    <submittedName>
        <fullName evidence="4">GNAT family N-acetyltransferase</fullName>
        <ecNumber evidence="4">2.3.1.-</ecNumber>
    </submittedName>
</protein>
<dbReference type="Gene3D" id="3.30.1490.20">
    <property type="entry name" value="ATP-grasp fold, A domain"/>
    <property type="match status" value="1"/>
</dbReference>